<reference evidence="11" key="1">
    <citation type="journal article" date="2010" name="Genome Biol.">
        <title>Genome sequence of the necrotrophic plant pathogen Pythium ultimum reveals original pathogenicity mechanisms and effector repertoire.</title>
        <authorList>
            <person name="Levesque C.A."/>
            <person name="Brouwer H."/>
            <person name="Cano L."/>
            <person name="Hamilton J.P."/>
            <person name="Holt C."/>
            <person name="Huitema E."/>
            <person name="Raffaele S."/>
            <person name="Robideau G.P."/>
            <person name="Thines M."/>
            <person name="Win J."/>
            <person name="Zerillo M.M."/>
            <person name="Beakes G.W."/>
            <person name="Boore J.L."/>
            <person name="Busam D."/>
            <person name="Dumas B."/>
            <person name="Ferriera S."/>
            <person name="Fuerstenberg S.I."/>
            <person name="Gachon C.M."/>
            <person name="Gaulin E."/>
            <person name="Govers F."/>
            <person name="Grenville-Briggs L."/>
            <person name="Horner N."/>
            <person name="Hostetler J."/>
            <person name="Jiang R.H."/>
            <person name="Johnson J."/>
            <person name="Krajaejun T."/>
            <person name="Lin H."/>
            <person name="Meijer H.J."/>
            <person name="Moore B."/>
            <person name="Morris P."/>
            <person name="Phuntmart V."/>
            <person name="Puiu D."/>
            <person name="Shetty J."/>
            <person name="Stajich J.E."/>
            <person name="Tripathy S."/>
            <person name="Wawra S."/>
            <person name="van West P."/>
            <person name="Whitty B.R."/>
            <person name="Coutinho P.M."/>
            <person name="Henrissat B."/>
            <person name="Martin F."/>
            <person name="Thomas P.D."/>
            <person name="Tyler B.M."/>
            <person name="De Vries R.P."/>
            <person name="Kamoun S."/>
            <person name="Yandell M."/>
            <person name="Tisserat N."/>
            <person name="Buell C.R."/>
        </authorList>
    </citation>
    <scope>NUCLEOTIDE SEQUENCE</scope>
    <source>
        <strain evidence="11">DAOM:BR144</strain>
    </source>
</reference>
<evidence type="ECO:0000256" key="6">
    <source>
        <dbReference type="ARBA" id="ARBA00023136"/>
    </source>
</evidence>
<dbReference type="InterPro" id="IPR013320">
    <property type="entry name" value="ConA-like_dom_sf"/>
</dbReference>
<evidence type="ECO:0000313" key="10">
    <source>
        <dbReference type="EnsemblProtists" id="PYU1_T010715"/>
    </source>
</evidence>
<evidence type="ECO:0000256" key="1">
    <source>
        <dbReference type="ARBA" id="ARBA00004606"/>
    </source>
</evidence>
<evidence type="ECO:0000256" key="5">
    <source>
        <dbReference type="ARBA" id="ARBA00022989"/>
    </source>
</evidence>
<keyword evidence="6" id="KW-0472">Membrane</keyword>
<dbReference type="GO" id="GO:0006078">
    <property type="term" value="P:(1-&gt;6)-beta-D-glucan biosynthetic process"/>
    <property type="evidence" value="ECO:0007669"/>
    <property type="project" value="TreeGrafter"/>
</dbReference>
<accession>K3X0G6</accession>
<dbReference type="GO" id="GO:0005886">
    <property type="term" value="C:plasma membrane"/>
    <property type="evidence" value="ECO:0007669"/>
    <property type="project" value="TreeGrafter"/>
</dbReference>
<feature type="domain" description="GH16" evidence="9">
    <location>
        <begin position="264"/>
        <end position="547"/>
    </location>
</feature>
<keyword evidence="4" id="KW-0735">Signal-anchor</keyword>
<dbReference type="OMA" id="MEHAKHI"/>
<dbReference type="STRING" id="431595.K3X0G6"/>
<comment type="similarity">
    <text evidence="2">Belongs to the SKN1/KRE6 family.</text>
</comment>
<reference evidence="10" key="3">
    <citation type="submission" date="2015-02" db="UniProtKB">
        <authorList>
            <consortium name="EnsemblProtists"/>
        </authorList>
    </citation>
    <scope>IDENTIFICATION</scope>
    <source>
        <strain evidence="10">DAOM BR144</strain>
    </source>
</reference>
<evidence type="ECO:0000256" key="7">
    <source>
        <dbReference type="ARBA" id="ARBA00023180"/>
    </source>
</evidence>
<evidence type="ECO:0000256" key="3">
    <source>
        <dbReference type="ARBA" id="ARBA00022692"/>
    </source>
</evidence>
<dbReference type="PROSITE" id="PS51762">
    <property type="entry name" value="GH16_2"/>
    <property type="match status" value="1"/>
</dbReference>
<keyword evidence="3" id="KW-0812">Transmembrane</keyword>
<dbReference type="GO" id="GO:0005789">
    <property type="term" value="C:endoplasmic reticulum membrane"/>
    <property type="evidence" value="ECO:0007669"/>
    <property type="project" value="TreeGrafter"/>
</dbReference>
<organism evidence="10 11">
    <name type="scientific">Globisporangium ultimum (strain ATCC 200006 / CBS 805.95 / DAOM BR144)</name>
    <name type="common">Pythium ultimum</name>
    <dbReference type="NCBI Taxonomy" id="431595"/>
    <lineage>
        <taxon>Eukaryota</taxon>
        <taxon>Sar</taxon>
        <taxon>Stramenopiles</taxon>
        <taxon>Oomycota</taxon>
        <taxon>Peronosporomycetes</taxon>
        <taxon>Pythiales</taxon>
        <taxon>Pythiaceae</taxon>
        <taxon>Globisporangium</taxon>
    </lineage>
</organism>
<evidence type="ECO:0000256" key="8">
    <source>
        <dbReference type="ARBA" id="ARBA00023316"/>
    </source>
</evidence>
<dbReference type="InterPro" id="IPR000757">
    <property type="entry name" value="Beta-glucanase-like"/>
</dbReference>
<sequence>MVGWSDAAEFATQSGIRTWVDPATPAASQTYTTSRGQTWELVMSDEFNTPNRSFEPGKDHMWTSIEKPDGVNAALEVYSHNMTSTACDADGTCYFYIKTIDDVTTVQVWNEYLATPGYETVEFFYRSGMVQSWNKFCLQGGAIAVRVQLPGAVTAASGNPDIANGSSARASTIKYYPTWPGIWLMGNLGRAIFSASTSRMWPFSYNECNDDVFNSTNQRISACDANPGSGMNPNQGRGAPEIDILEGGGAAISSSIQVGPGMPTDFRIIPPSEDLNVYCIYSHTCETPGANSPGIPTAVYAAKRSYKTWYQGMRYAANNLCKPDATTKQDYATVKAALTKGVTENACTTTNCPGSYDPNADLGFIDNSTTNHWGINTNGTCFPIMNAYAGAILCSPGNKDSMCEATNATQSDDVAVFAYQMDALSSNWDIHVGAYTGYLVYSIEWVTGSSGYIRWMLEGEPIFEIPASTLESPPQDTAKGNPVKIMLEEPMYMIFNVALASSWGATPPNAGKECRGDGTDPVANKICDSLPMYLKIDYIRVYQDTSDTSTMAVGCDPASHPTKQWILDNIDDYQDDDNLATDVQGKGRRLHRVQLRRSDNHRLVRLESMRVQRRCVDWIAMHGHVEHGIR</sequence>
<keyword evidence="7" id="KW-0325">Glycoprotein</keyword>
<dbReference type="GO" id="GO:0015926">
    <property type="term" value="F:glucosidase activity"/>
    <property type="evidence" value="ECO:0007669"/>
    <property type="project" value="TreeGrafter"/>
</dbReference>
<evidence type="ECO:0000313" key="11">
    <source>
        <dbReference type="Proteomes" id="UP000019132"/>
    </source>
</evidence>
<dbReference type="Gene3D" id="2.60.120.200">
    <property type="match status" value="2"/>
</dbReference>
<dbReference type="EMBL" id="GL376592">
    <property type="status" value="NOT_ANNOTATED_CDS"/>
    <property type="molecule type" value="Genomic_DNA"/>
</dbReference>
<dbReference type="SUPFAM" id="SSF49899">
    <property type="entry name" value="Concanavalin A-like lectins/glucanases"/>
    <property type="match status" value="2"/>
</dbReference>
<evidence type="ECO:0000256" key="4">
    <source>
        <dbReference type="ARBA" id="ARBA00022968"/>
    </source>
</evidence>
<dbReference type="HOGENOM" id="CLU_018379_2_0_1"/>
<dbReference type="GO" id="GO:0071555">
    <property type="term" value="P:cell wall organization"/>
    <property type="evidence" value="ECO:0007669"/>
    <property type="project" value="UniProtKB-KW"/>
</dbReference>
<reference evidence="11" key="2">
    <citation type="submission" date="2010-04" db="EMBL/GenBank/DDBJ databases">
        <authorList>
            <person name="Buell R."/>
            <person name="Hamilton J."/>
            <person name="Hostetler J."/>
        </authorList>
    </citation>
    <scope>NUCLEOTIDE SEQUENCE [LARGE SCALE GENOMIC DNA]</scope>
    <source>
        <strain evidence="11">DAOM:BR144</strain>
    </source>
</reference>
<dbReference type="Proteomes" id="UP000019132">
    <property type="component" value="Unassembled WGS sequence"/>
</dbReference>
<dbReference type="AlphaFoldDB" id="K3X0G6"/>
<evidence type="ECO:0000259" key="9">
    <source>
        <dbReference type="PROSITE" id="PS51762"/>
    </source>
</evidence>
<keyword evidence="8" id="KW-0961">Cell wall biogenesis/degradation</keyword>
<dbReference type="InParanoid" id="K3X0G6"/>
<comment type="subcellular location">
    <subcellularLocation>
        <location evidence="1">Membrane</location>
        <topology evidence="1">Single-pass type II membrane protein</topology>
    </subcellularLocation>
</comment>
<keyword evidence="11" id="KW-1185">Reference proteome</keyword>
<dbReference type="Pfam" id="PF03935">
    <property type="entry name" value="SKN1_KRE6_Sbg1"/>
    <property type="match status" value="2"/>
</dbReference>
<name>K3X0G6_GLOUD</name>
<dbReference type="PANTHER" id="PTHR31361:SF1">
    <property type="entry name" value="BETA-GLUCAN SYNTHESIS-ASSOCIATED PROTEIN KRE6-RELATED"/>
    <property type="match status" value="1"/>
</dbReference>
<dbReference type="eggNOG" id="ENOG502QR13">
    <property type="taxonomic scope" value="Eukaryota"/>
</dbReference>
<dbReference type="FunFam" id="2.60.120.200:FF:000157">
    <property type="entry name" value="Beta-glucan synthesis-associated protein SKN1"/>
    <property type="match status" value="1"/>
</dbReference>
<dbReference type="PANTHER" id="PTHR31361">
    <property type="entry name" value="BETA-GLUCAN SYNTHESIS-ASSOCIATED PROTEIN KRE6-RELATED"/>
    <property type="match status" value="1"/>
</dbReference>
<dbReference type="InterPro" id="IPR005629">
    <property type="entry name" value="Skn1/Kre6/Sbg1"/>
</dbReference>
<evidence type="ECO:0000256" key="2">
    <source>
        <dbReference type="ARBA" id="ARBA00010962"/>
    </source>
</evidence>
<protein>
    <recommendedName>
        <fullName evidence="9">GH16 domain-containing protein</fullName>
    </recommendedName>
</protein>
<keyword evidence="5" id="KW-1133">Transmembrane helix</keyword>
<dbReference type="VEuPathDB" id="FungiDB:PYU1_G010692"/>
<dbReference type="EnsemblProtists" id="PYU1_T010715">
    <property type="protein sequence ID" value="PYU1_T010715"/>
    <property type="gene ID" value="PYU1_G010692"/>
</dbReference>
<proteinExistence type="inferred from homology"/>